<evidence type="ECO:0000259" key="5">
    <source>
        <dbReference type="Pfam" id="PF19036"/>
    </source>
</evidence>
<dbReference type="GO" id="GO:1905515">
    <property type="term" value="P:non-motile cilium assembly"/>
    <property type="evidence" value="ECO:0007669"/>
    <property type="project" value="TreeGrafter"/>
</dbReference>
<protein>
    <submittedName>
        <fullName evidence="8">Protein fuzzy like</fullName>
    </submittedName>
</protein>
<evidence type="ECO:0000259" key="6">
    <source>
        <dbReference type="Pfam" id="PF19037"/>
    </source>
</evidence>
<evidence type="ECO:0000256" key="4">
    <source>
        <dbReference type="ARBA" id="ARBA00023212"/>
    </source>
</evidence>
<dbReference type="GO" id="GO:0016192">
    <property type="term" value="P:vesicle-mediated transport"/>
    <property type="evidence" value="ECO:0007669"/>
    <property type="project" value="InterPro"/>
</dbReference>
<dbReference type="Pfam" id="PF19037">
    <property type="entry name" value="Fuz_longin_2"/>
    <property type="match status" value="1"/>
</dbReference>
<evidence type="ECO:0000259" key="7">
    <source>
        <dbReference type="Pfam" id="PF19038"/>
    </source>
</evidence>
<gene>
    <name evidence="8" type="primary">fuz</name>
    <name evidence="8" type="ORF">Bhyg_01470</name>
</gene>
<dbReference type="InterPro" id="IPR043971">
    <property type="entry name" value="FUZ/MON1/HPS1_longin_2"/>
</dbReference>
<keyword evidence="9" id="KW-1185">Reference proteome</keyword>
<dbReference type="GO" id="GO:0005856">
    <property type="term" value="C:cytoskeleton"/>
    <property type="evidence" value="ECO:0007669"/>
    <property type="project" value="UniProtKB-SubCell"/>
</dbReference>
<accession>A0A9Q0N9Q0</accession>
<comment type="caution">
    <text evidence="8">The sequence shown here is derived from an EMBL/GenBank/DDBJ whole genome shotgun (WGS) entry which is preliminary data.</text>
</comment>
<name>A0A9Q0N9Q0_9DIPT</name>
<dbReference type="Pfam" id="PF19036">
    <property type="entry name" value="Fuz_longin_1"/>
    <property type="match status" value="1"/>
</dbReference>
<feature type="domain" description="FUZ/MON1/HPS1 second Longin" evidence="6">
    <location>
        <begin position="160"/>
        <end position="251"/>
    </location>
</feature>
<comment type="subcellular location">
    <subcellularLocation>
        <location evidence="1">Cytoplasm</location>
        <location evidence="1">Cytoskeleton</location>
    </subcellularLocation>
</comment>
<dbReference type="EMBL" id="WJQU01000001">
    <property type="protein sequence ID" value="KAJ6646259.1"/>
    <property type="molecule type" value="Genomic_DNA"/>
</dbReference>
<dbReference type="Proteomes" id="UP001151699">
    <property type="component" value="Chromosome A"/>
</dbReference>
<organism evidence="8 9">
    <name type="scientific">Pseudolycoriella hygida</name>
    <dbReference type="NCBI Taxonomy" id="35572"/>
    <lineage>
        <taxon>Eukaryota</taxon>
        <taxon>Metazoa</taxon>
        <taxon>Ecdysozoa</taxon>
        <taxon>Arthropoda</taxon>
        <taxon>Hexapoda</taxon>
        <taxon>Insecta</taxon>
        <taxon>Pterygota</taxon>
        <taxon>Neoptera</taxon>
        <taxon>Endopterygota</taxon>
        <taxon>Diptera</taxon>
        <taxon>Nematocera</taxon>
        <taxon>Sciaroidea</taxon>
        <taxon>Sciaridae</taxon>
        <taxon>Pseudolycoriella</taxon>
    </lineage>
</organism>
<dbReference type="PANTHER" id="PTHR13559">
    <property type="entry name" value="INTRACELLULAR TRAFFIC PROTEIN-RELATED"/>
    <property type="match status" value="1"/>
</dbReference>
<dbReference type="InterPro" id="IPR026069">
    <property type="entry name" value="Fuzzy"/>
</dbReference>
<dbReference type="OrthoDB" id="74835at2759"/>
<feature type="domain" description="FUZ/MON1/HPS1 first Longin" evidence="5">
    <location>
        <begin position="3"/>
        <end position="124"/>
    </location>
</feature>
<evidence type="ECO:0000256" key="2">
    <source>
        <dbReference type="ARBA" id="ARBA00008550"/>
    </source>
</evidence>
<keyword evidence="3" id="KW-0963">Cytoplasm</keyword>
<dbReference type="InterPro" id="IPR043972">
    <property type="entry name" value="FUZ/MON1/HPS1_longin_1"/>
</dbReference>
<dbReference type="InterPro" id="IPR043970">
    <property type="entry name" value="FUZ/MON1/HPS1_longin_3"/>
</dbReference>
<dbReference type="PANTHER" id="PTHR13559:SF1">
    <property type="entry name" value="PROTEIN FUZZY HOMOLOG"/>
    <property type="match status" value="1"/>
</dbReference>
<proteinExistence type="inferred from homology"/>
<dbReference type="AlphaFoldDB" id="A0A9Q0N9Q0"/>
<evidence type="ECO:0000256" key="3">
    <source>
        <dbReference type="ARBA" id="ARBA00022490"/>
    </source>
</evidence>
<feature type="domain" description="FUZ/MON1/HPS1 third Longin" evidence="7">
    <location>
        <begin position="277"/>
        <end position="380"/>
    </location>
</feature>
<evidence type="ECO:0000313" key="9">
    <source>
        <dbReference type="Proteomes" id="UP001151699"/>
    </source>
</evidence>
<comment type="similarity">
    <text evidence="2">Belongs to the fuzzy family.</text>
</comment>
<reference evidence="8" key="1">
    <citation type="submission" date="2022-07" db="EMBL/GenBank/DDBJ databases">
        <authorList>
            <person name="Trinca V."/>
            <person name="Uliana J.V.C."/>
            <person name="Torres T.T."/>
            <person name="Ward R.J."/>
            <person name="Monesi N."/>
        </authorList>
    </citation>
    <scope>NUCLEOTIDE SEQUENCE</scope>
    <source>
        <strain evidence="8">HSMRA1968</strain>
        <tissue evidence="8">Whole embryos</tissue>
    </source>
</reference>
<sequence length="380" mass="43273">MINLMCLTSSGGLPIFNRKRGDCDNLPFATIGSLNGVHMFCKSQGVNIQTTYMDDGLIVWREFENCITMIGAAKGITEEVLSNLLEYAFNALVLCISLNELKRNKNVEQLKRELKPYYPILDRLLDLAETDFLKFSDCVLTNENSQMLLRLNEFSEQIGSPFCTVLLHQKILVGTEGWWDLDVLDRKLLITVIQTSNKPFPDVPVYLPKKNPNIAYRFVCVALKQNISVCVLCGAEPQYADIENIARQIWKNDSAMMENAEMSYPRNLPVDLKLDQGILGLILINKQHSKYMMTRNLQPSSNGKRATAGAHRLDILRTFFHQAVDTINTFLQSPSKETNKVLKSVESYWCSDYHKCHAYAFQDNLICILYIAAIPTHNMR</sequence>
<evidence type="ECO:0000313" key="8">
    <source>
        <dbReference type="EMBL" id="KAJ6646259.1"/>
    </source>
</evidence>
<evidence type="ECO:0000256" key="1">
    <source>
        <dbReference type="ARBA" id="ARBA00004245"/>
    </source>
</evidence>
<dbReference type="Pfam" id="PF19038">
    <property type="entry name" value="Fuz_longin_3"/>
    <property type="match status" value="1"/>
</dbReference>
<keyword evidence="4" id="KW-0206">Cytoskeleton</keyword>